<comment type="caution">
    <text evidence="2">The sequence shown here is derived from an EMBL/GenBank/DDBJ whole genome shotgun (WGS) entry which is preliminary data.</text>
</comment>
<sequence>MMSIYRISIVFVTIVLIEFAVAFAPAAIPTSYKPSALSLVPEQGRQLVAYSQSVLAKKAKESASKASNLTSGRRRNDATSEGGLVKARNLMTRLLNISPRNEGVNRHLDEESSCYACPDGEGH</sequence>
<dbReference type="EMBL" id="JABMIG020000145">
    <property type="protein sequence ID" value="KAL3789179.1"/>
    <property type="molecule type" value="Genomic_DNA"/>
</dbReference>
<reference evidence="2 3" key="1">
    <citation type="journal article" date="2020" name="G3 (Bethesda)">
        <title>Improved Reference Genome for Cyclotella cryptica CCMP332, a Model for Cell Wall Morphogenesis, Salinity Adaptation, and Lipid Production in Diatoms (Bacillariophyta).</title>
        <authorList>
            <person name="Roberts W.R."/>
            <person name="Downey K.M."/>
            <person name="Ruck E.C."/>
            <person name="Traller J.C."/>
            <person name="Alverson A.J."/>
        </authorList>
    </citation>
    <scope>NUCLEOTIDE SEQUENCE [LARGE SCALE GENOMIC DNA]</scope>
    <source>
        <strain evidence="2 3">CCMP332</strain>
    </source>
</reference>
<evidence type="ECO:0000256" key="1">
    <source>
        <dbReference type="SAM" id="MobiDB-lite"/>
    </source>
</evidence>
<feature type="region of interest" description="Disordered" evidence="1">
    <location>
        <begin position="59"/>
        <end position="84"/>
    </location>
</feature>
<proteinExistence type="predicted"/>
<accession>A0ABD3PNH7</accession>
<gene>
    <name evidence="2" type="ORF">HJC23_012268</name>
</gene>
<keyword evidence="3" id="KW-1185">Reference proteome</keyword>
<evidence type="ECO:0000313" key="3">
    <source>
        <dbReference type="Proteomes" id="UP001516023"/>
    </source>
</evidence>
<evidence type="ECO:0000313" key="2">
    <source>
        <dbReference type="EMBL" id="KAL3789179.1"/>
    </source>
</evidence>
<name>A0ABD3PNH7_9STRA</name>
<dbReference type="Proteomes" id="UP001516023">
    <property type="component" value="Unassembled WGS sequence"/>
</dbReference>
<dbReference type="AlphaFoldDB" id="A0ABD3PNH7"/>
<organism evidence="2 3">
    <name type="scientific">Cyclotella cryptica</name>
    <dbReference type="NCBI Taxonomy" id="29204"/>
    <lineage>
        <taxon>Eukaryota</taxon>
        <taxon>Sar</taxon>
        <taxon>Stramenopiles</taxon>
        <taxon>Ochrophyta</taxon>
        <taxon>Bacillariophyta</taxon>
        <taxon>Coscinodiscophyceae</taxon>
        <taxon>Thalassiosirophycidae</taxon>
        <taxon>Stephanodiscales</taxon>
        <taxon>Stephanodiscaceae</taxon>
        <taxon>Cyclotella</taxon>
    </lineage>
</organism>
<protein>
    <submittedName>
        <fullName evidence="2">Uncharacterized protein</fullName>
    </submittedName>
</protein>